<keyword evidence="8" id="KW-1185">Reference proteome</keyword>
<dbReference type="EMBL" id="SOHE01000083">
    <property type="protein sequence ID" value="TFD45587.1"/>
    <property type="molecule type" value="Genomic_DNA"/>
</dbReference>
<evidence type="ECO:0000256" key="1">
    <source>
        <dbReference type="ARBA" id="ARBA00004141"/>
    </source>
</evidence>
<organism evidence="7 8">
    <name type="scientific">Cryobacterium frigoriphilum</name>
    <dbReference type="NCBI Taxonomy" id="1259150"/>
    <lineage>
        <taxon>Bacteria</taxon>
        <taxon>Bacillati</taxon>
        <taxon>Actinomycetota</taxon>
        <taxon>Actinomycetes</taxon>
        <taxon>Micrococcales</taxon>
        <taxon>Microbacteriaceae</taxon>
        <taxon>Cryobacterium</taxon>
    </lineage>
</organism>
<comment type="caution">
    <text evidence="7">The sequence shown here is derived from an EMBL/GenBank/DDBJ whole genome shotgun (WGS) entry which is preliminary data.</text>
</comment>
<evidence type="ECO:0000256" key="4">
    <source>
        <dbReference type="ARBA" id="ARBA00023136"/>
    </source>
</evidence>
<evidence type="ECO:0000256" key="3">
    <source>
        <dbReference type="ARBA" id="ARBA00022989"/>
    </source>
</evidence>
<dbReference type="InterPro" id="IPR019109">
    <property type="entry name" value="MamF_MmsF"/>
</dbReference>
<gene>
    <name evidence="7" type="ORF">E3T55_18160</name>
</gene>
<accession>A0A4R8ZU13</accession>
<evidence type="ECO:0000313" key="8">
    <source>
        <dbReference type="Proteomes" id="UP000297447"/>
    </source>
</evidence>
<feature type="transmembrane region" description="Helical" evidence="6">
    <location>
        <begin position="49"/>
        <end position="68"/>
    </location>
</feature>
<sequence>MSDPNAQTPNDPNLSGRPPQPPYQSQYPATPAGAAAGLTPAKDIEWGSYAHLGGLLGFVPALIIWIVFKDRGRFTDAEGKEALNFQITVLIGYVASTVLTVVTFGLLSWLFTVIWIVSAIFSIMGFLAAKEGRNYRYPFALRLIK</sequence>
<name>A0A4R8ZU13_9MICO</name>
<keyword evidence="4 6" id="KW-0472">Membrane</keyword>
<keyword evidence="2 6" id="KW-0812">Transmembrane</keyword>
<feature type="transmembrane region" description="Helical" evidence="6">
    <location>
        <begin position="89"/>
        <end position="107"/>
    </location>
</feature>
<dbReference type="AlphaFoldDB" id="A0A4R8ZU13"/>
<evidence type="ECO:0000256" key="5">
    <source>
        <dbReference type="SAM" id="MobiDB-lite"/>
    </source>
</evidence>
<feature type="compositionally biased region" description="Polar residues" evidence="5">
    <location>
        <begin position="1"/>
        <end position="13"/>
    </location>
</feature>
<feature type="region of interest" description="Disordered" evidence="5">
    <location>
        <begin position="1"/>
        <end position="26"/>
    </location>
</feature>
<dbReference type="Pfam" id="PF09685">
    <property type="entry name" value="MamF_MmsF"/>
    <property type="match status" value="1"/>
</dbReference>
<reference evidence="7 8" key="1">
    <citation type="submission" date="2019-03" db="EMBL/GenBank/DDBJ databases">
        <title>Genomics of glacier-inhabiting Cryobacterium strains.</title>
        <authorList>
            <person name="Liu Q."/>
            <person name="Xin Y.-H."/>
        </authorList>
    </citation>
    <scope>NUCLEOTIDE SEQUENCE [LARGE SCALE GENOMIC DNA]</scope>
    <source>
        <strain evidence="7 8">Hh14</strain>
    </source>
</reference>
<keyword evidence="3 6" id="KW-1133">Transmembrane helix</keyword>
<dbReference type="Proteomes" id="UP000297447">
    <property type="component" value="Unassembled WGS sequence"/>
</dbReference>
<proteinExistence type="predicted"/>
<dbReference type="OrthoDB" id="9808930at2"/>
<evidence type="ECO:0000313" key="7">
    <source>
        <dbReference type="EMBL" id="TFD45587.1"/>
    </source>
</evidence>
<evidence type="ECO:0000256" key="6">
    <source>
        <dbReference type="SAM" id="Phobius"/>
    </source>
</evidence>
<evidence type="ECO:0000256" key="2">
    <source>
        <dbReference type="ARBA" id="ARBA00022692"/>
    </source>
</evidence>
<protein>
    <submittedName>
        <fullName evidence="7">DUF4870 domain-containing protein</fullName>
    </submittedName>
</protein>
<dbReference type="RefSeq" id="WP_134520954.1">
    <property type="nucleotide sequence ID" value="NZ_SOHE01000083.1"/>
</dbReference>
<comment type="subcellular location">
    <subcellularLocation>
        <location evidence="1">Membrane</location>
        <topology evidence="1">Multi-pass membrane protein</topology>
    </subcellularLocation>
</comment>
<feature type="transmembrane region" description="Helical" evidence="6">
    <location>
        <begin position="113"/>
        <end position="129"/>
    </location>
</feature>